<protein>
    <submittedName>
        <fullName evidence="2">Unplaced genomic scaffold scaffold_33, whole genome shotgun sequence</fullName>
    </submittedName>
</protein>
<dbReference type="EMBL" id="KN839867">
    <property type="protein sequence ID" value="KIJ60920.1"/>
    <property type="molecule type" value="Genomic_DNA"/>
</dbReference>
<proteinExistence type="predicted"/>
<keyword evidence="1" id="KW-1133">Transmembrane helix</keyword>
<feature type="transmembrane region" description="Helical" evidence="1">
    <location>
        <begin position="67"/>
        <end position="88"/>
    </location>
</feature>
<dbReference type="HOGENOM" id="CLU_1825538_0_0_1"/>
<keyword evidence="1" id="KW-0472">Membrane</keyword>
<evidence type="ECO:0000256" key="1">
    <source>
        <dbReference type="SAM" id="Phobius"/>
    </source>
</evidence>
<organism evidence="2 3">
    <name type="scientific">Hydnomerulius pinastri MD-312</name>
    <dbReference type="NCBI Taxonomy" id="994086"/>
    <lineage>
        <taxon>Eukaryota</taxon>
        <taxon>Fungi</taxon>
        <taxon>Dikarya</taxon>
        <taxon>Basidiomycota</taxon>
        <taxon>Agaricomycotina</taxon>
        <taxon>Agaricomycetes</taxon>
        <taxon>Agaricomycetidae</taxon>
        <taxon>Boletales</taxon>
        <taxon>Boletales incertae sedis</taxon>
        <taxon>Leucogyrophana</taxon>
    </lineage>
</organism>
<sequence length="141" mass="15233">MAPQASLPLTGGSVTGQGEKVTGTGKFGAMNLLLERYHAVLGFVCCAIYSVCCGIFLLVTLRESKPFNAYFGGTSILLCACLNAVTAYREYAKAVRRVRAEEHAATETDSISEKYRDEAIERTSAEMTGAPDEEARLLIEV</sequence>
<evidence type="ECO:0000313" key="2">
    <source>
        <dbReference type="EMBL" id="KIJ60920.1"/>
    </source>
</evidence>
<gene>
    <name evidence="2" type="ORF">HYDPIDRAFT_116607</name>
</gene>
<reference evidence="2 3" key="1">
    <citation type="submission" date="2014-04" db="EMBL/GenBank/DDBJ databases">
        <title>Evolutionary Origins and Diversification of the Mycorrhizal Mutualists.</title>
        <authorList>
            <consortium name="DOE Joint Genome Institute"/>
            <consortium name="Mycorrhizal Genomics Consortium"/>
            <person name="Kohler A."/>
            <person name="Kuo A."/>
            <person name="Nagy L.G."/>
            <person name="Floudas D."/>
            <person name="Copeland A."/>
            <person name="Barry K.W."/>
            <person name="Cichocki N."/>
            <person name="Veneault-Fourrey C."/>
            <person name="LaButti K."/>
            <person name="Lindquist E.A."/>
            <person name="Lipzen A."/>
            <person name="Lundell T."/>
            <person name="Morin E."/>
            <person name="Murat C."/>
            <person name="Riley R."/>
            <person name="Ohm R."/>
            <person name="Sun H."/>
            <person name="Tunlid A."/>
            <person name="Henrissat B."/>
            <person name="Grigoriev I.V."/>
            <person name="Hibbett D.S."/>
            <person name="Martin F."/>
        </authorList>
    </citation>
    <scope>NUCLEOTIDE SEQUENCE [LARGE SCALE GENOMIC DNA]</scope>
    <source>
        <strain evidence="2 3">MD-312</strain>
    </source>
</reference>
<feature type="transmembrane region" description="Helical" evidence="1">
    <location>
        <begin position="40"/>
        <end position="61"/>
    </location>
</feature>
<keyword evidence="1" id="KW-0812">Transmembrane</keyword>
<dbReference type="AlphaFoldDB" id="A0A0C9VSN4"/>
<evidence type="ECO:0000313" key="3">
    <source>
        <dbReference type="Proteomes" id="UP000053820"/>
    </source>
</evidence>
<name>A0A0C9VSN4_9AGAM</name>
<accession>A0A0C9VSN4</accession>
<dbReference type="Proteomes" id="UP000053820">
    <property type="component" value="Unassembled WGS sequence"/>
</dbReference>
<keyword evidence="3" id="KW-1185">Reference proteome</keyword>